<evidence type="ECO:0000256" key="1">
    <source>
        <dbReference type="ARBA" id="ARBA00004651"/>
    </source>
</evidence>
<evidence type="ECO:0000256" key="7">
    <source>
        <dbReference type="ARBA" id="ARBA00023065"/>
    </source>
</evidence>
<comment type="function">
    <text evidence="10">Na(+)/H(+) antiporter that extrudes sodium in exchange for external protons.</text>
</comment>
<dbReference type="EMBL" id="AORV01000026">
    <property type="protein sequence ID" value="EMS72782.1"/>
    <property type="molecule type" value="Genomic_DNA"/>
</dbReference>
<dbReference type="Pfam" id="PF00999">
    <property type="entry name" value="Na_H_Exchanger"/>
    <property type="match status" value="1"/>
</dbReference>
<dbReference type="Gene3D" id="6.10.140.1330">
    <property type="match status" value="1"/>
</dbReference>
<dbReference type="PANTHER" id="PTHR10110">
    <property type="entry name" value="SODIUM/HYDROGEN EXCHANGER"/>
    <property type="match status" value="1"/>
</dbReference>
<keyword evidence="2 10" id="KW-0813">Transport</keyword>
<feature type="transmembrane region" description="Helical" evidence="10">
    <location>
        <begin position="185"/>
        <end position="204"/>
    </location>
</feature>
<dbReference type="PATRIC" id="fig|1195236.3.peg.1651"/>
<evidence type="ECO:0000256" key="10">
    <source>
        <dbReference type="RuleBase" id="RU366002"/>
    </source>
</evidence>
<evidence type="ECO:0000256" key="3">
    <source>
        <dbReference type="ARBA" id="ARBA00022475"/>
    </source>
</evidence>
<dbReference type="GO" id="GO:0015385">
    <property type="term" value="F:sodium:proton antiporter activity"/>
    <property type="evidence" value="ECO:0007669"/>
    <property type="project" value="InterPro"/>
</dbReference>
<evidence type="ECO:0000256" key="2">
    <source>
        <dbReference type="ARBA" id="ARBA00022448"/>
    </source>
</evidence>
<feature type="transmembrane region" description="Helical" evidence="10">
    <location>
        <begin position="239"/>
        <end position="256"/>
    </location>
</feature>
<keyword evidence="8 10" id="KW-0472">Membrane</keyword>
<keyword evidence="3 10" id="KW-1003">Cell membrane</keyword>
<evidence type="ECO:0000256" key="8">
    <source>
        <dbReference type="ARBA" id="ARBA00023136"/>
    </source>
</evidence>
<keyword evidence="4 10" id="KW-0812">Transmembrane</keyword>
<comment type="caution">
    <text evidence="10">Lacks conserved residue(s) required for the propagation of feature annotation.</text>
</comment>
<evidence type="ECO:0000256" key="11">
    <source>
        <dbReference type="SAM" id="Coils"/>
    </source>
</evidence>
<protein>
    <submittedName>
        <fullName evidence="13">Na+/H+ antiporter, bacterial form</fullName>
    </submittedName>
</protein>
<keyword evidence="7 10" id="KW-0406">Ion transport</keyword>
<feature type="coiled-coil region" evidence="11">
    <location>
        <begin position="609"/>
        <end position="640"/>
    </location>
</feature>
<evidence type="ECO:0000256" key="9">
    <source>
        <dbReference type="ARBA" id="ARBA00023201"/>
    </source>
</evidence>
<feature type="transmembrane region" description="Helical" evidence="10">
    <location>
        <begin position="310"/>
        <end position="333"/>
    </location>
</feature>
<dbReference type="Proteomes" id="UP000014155">
    <property type="component" value="Unassembled WGS sequence"/>
</dbReference>
<dbReference type="GO" id="GO:0098719">
    <property type="term" value="P:sodium ion import across plasma membrane"/>
    <property type="evidence" value="ECO:0007669"/>
    <property type="project" value="TreeGrafter"/>
</dbReference>
<keyword evidence="5 10" id="KW-1133">Transmembrane helix</keyword>
<feature type="domain" description="Cation/H+ exchanger transmembrane" evidence="12">
    <location>
        <begin position="11"/>
        <end position="414"/>
    </location>
</feature>
<keyword evidence="6 10" id="KW-0915">Sodium</keyword>
<keyword evidence="14" id="KW-1185">Reference proteome</keyword>
<dbReference type="GO" id="GO:0015386">
    <property type="term" value="F:potassium:proton antiporter activity"/>
    <property type="evidence" value="ECO:0007669"/>
    <property type="project" value="TreeGrafter"/>
</dbReference>
<dbReference type="InterPro" id="IPR018422">
    <property type="entry name" value="Cation/H_exchanger_CPA1"/>
</dbReference>
<name>S0FLK1_RUMCE</name>
<sequence>MELLTIILLLMLGLLISNVVGHYIPSIPTALTQIAFGVIVALGIGNYTFEIGAEWFLLLFVAPLLYNDGRHFSREELWGMRSQIFGNAFILVILTTILCGFVINRLIPAIPMAVAFALAAILSPTDPVAVNGIAKKIRVPEKVMALVRGESLINDASGLVAFKYAIAAAVTGYFSLREAVLDFSYTFLIGAVAGIFLGLLITFVRFRLRKSGINDPVFHSLLQIMTPFGIYMVTEHVLHASGVIAVVAAGIIHSIVREHTETHMAEEQLLTENTWSIVLFVLNGFVFILLGMDIPSAMLDTISNPDLGNWLAFGYVAVIGFTVLAIRFVWSFGNKALNYYFRKRSGEEKPDIKEALITTLAGVRGAVTMAGVLTVPAVLGNGETFPARSLLIFIAAGVILLLLILAMVFLPLLCKKEAPAGGAGEHTDLTGAKNKLLMSAIKKIKAETNAENEFAALQLINEYTHSFQRNLSEQKSNEQHAEHYSRKTNEAQLLALNLQRKYIKNLWDNDEIDIMVFDTLTRFLDYREGTLDNNLHFGIFFLKRAMRDIGRLGGKHHRHNVAGLDNLHIVRDIQMRAMAEAVKGLEEYAKTQEQPEYVYTVLLDYEKMLQAFKRTGDRYNDQLERQKEELRFKVLDAERSEIRRMYETGEINAVQEKELRRFANHIESIILYEHNE</sequence>
<comment type="caution">
    <text evidence="13">The sequence shown here is derived from an EMBL/GenBank/DDBJ whole genome shotgun (WGS) entry which is preliminary data.</text>
</comment>
<feature type="transmembrane region" description="Helical" evidence="10">
    <location>
        <begin position="109"/>
        <end position="131"/>
    </location>
</feature>
<feature type="transmembrane region" description="Helical" evidence="10">
    <location>
        <begin position="390"/>
        <end position="413"/>
    </location>
</feature>
<evidence type="ECO:0000256" key="6">
    <source>
        <dbReference type="ARBA" id="ARBA00023053"/>
    </source>
</evidence>
<dbReference type="RefSeq" id="WP_004625047.1">
    <property type="nucleotide sequence ID" value="NZ_AORV01000026.1"/>
</dbReference>
<comment type="subcellular location">
    <subcellularLocation>
        <location evidence="1 10">Cell membrane</location>
        <topology evidence="1 10">Multi-pass membrane protein</topology>
    </subcellularLocation>
</comment>
<dbReference type="STRING" id="1195236.CTER_1334"/>
<accession>S0FLK1</accession>
<keyword evidence="11" id="KW-0175">Coiled coil</keyword>
<evidence type="ECO:0000256" key="5">
    <source>
        <dbReference type="ARBA" id="ARBA00022989"/>
    </source>
</evidence>
<gene>
    <name evidence="13" type="ORF">CTER_1334</name>
</gene>
<evidence type="ECO:0000313" key="13">
    <source>
        <dbReference type="EMBL" id="EMS72782.1"/>
    </source>
</evidence>
<dbReference type="PANTHER" id="PTHR10110:SF86">
    <property type="entry name" value="SODIUM_HYDROGEN EXCHANGER 7"/>
    <property type="match status" value="1"/>
</dbReference>
<organism evidence="13 14">
    <name type="scientific">Ruminiclostridium cellobioparum subsp. termitidis CT1112</name>
    <dbReference type="NCBI Taxonomy" id="1195236"/>
    <lineage>
        <taxon>Bacteria</taxon>
        <taxon>Bacillati</taxon>
        <taxon>Bacillota</taxon>
        <taxon>Clostridia</taxon>
        <taxon>Eubacteriales</taxon>
        <taxon>Oscillospiraceae</taxon>
        <taxon>Ruminiclostridium</taxon>
    </lineage>
</organism>
<feature type="transmembrane region" description="Helical" evidence="10">
    <location>
        <begin position="354"/>
        <end position="378"/>
    </location>
</feature>
<dbReference type="GO" id="GO:0005886">
    <property type="term" value="C:plasma membrane"/>
    <property type="evidence" value="ECO:0007669"/>
    <property type="project" value="UniProtKB-SubCell"/>
</dbReference>
<dbReference type="NCBIfam" id="TIGR00831">
    <property type="entry name" value="a_cpa1"/>
    <property type="match status" value="1"/>
</dbReference>
<proteinExistence type="inferred from homology"/>
<dbReference type="AlphaFoldDB" id="S0FLK1"/>
<dbReference type="InterPro" id="IPR004705">
    <property type="entry name" value="Cation/H_exchanger_CPA1_bac"/>
</dbReference>
<comment type="similarity">
    <text evidence="10">Belongs to the monovalent cation:proton antiporter 1 (CPA1) transporter (TC 2.A.36) family.</text>
</comment>
<evidence type="ECO:0000256" key="4">
    <source>
        <dbReference type="ARBA" id="ARBA00022692"/>
    </source>
</evidence>
<dbReference type="GO" id="GO:0051453">
    <property type="term" value="P:regulation of intracellular pH"/>
    <property type="evidence" value="ECO:0007669"/>
    <property type="project" value="TreeGrafter"/>
</dbReference>
<reference evidence="13 14" key="1">
    <citation type="journal article" date="2013" name="Genome Announc.">
        <title>Draft Genome Sequence of the Cellulolytic, Mesophilic, Anaerobic Bacterium Clostridium termitidis Strain CT1112 (DSM 5398).</title>
        <authorList>
            <person name="Lal S."/>
            <person name="Ramachandran U."/>
            <person name="Zhang X."/>
            <person name="Munir R."/>
            <person name="Sparling R."/>
            <person name="Levin D.B."/>
        </authorList>
    </citation>
    <scope>NUCLEOTIDE SEQUENCE [LARGE SCALE GENOMIC DNA]</scope>
    <source>
        <strain evidence="13 14">CT1112</strain>
    </source>
</reference>
<keyword evidence="10" id="KW-0050">Antiport</keyword>
<feature type="transmembrane region" description="Helical" evidence="10">
    <location>
        <begin position="31"/>
        <end position="64"/>
    </location>
</feature>
<feature type="transmembrane region" description="Helical" evidence="10">
    <location>
        <begin position="84"/>
        <end position="103"/>
    </location>
</feature>
<keyword evidence="9 10" id="KW-0739">Sodium transport</keyword>
<evidence type="ECO:0000259" key="12">
    <source>
        <dbReference type="Pfam" id="PF00999"/>
    </source>
</evidence>
<evidence type="ECO:0000313" key="14">
    <source>
        <dbReference type="Proteomes" id="UP000014155"/>
    </source>
</evidence>
<dbReference type="InterPro" id="IPR006153">
    <property type="entry name" value="Cation/H_exchanger_TM"/>
</dbReference>
<dbReference type="PRINTS" id="PR00173">
    <property type="entry name" value="EDTRNSPORT"/>
</dbReference>
<feature type="transmembrane region" description="Helical" evidence="10">
    <location>
        <begin position="277"/>
        <end position="298"/>
    </location>
</feature>
<dbReference type="eggNOG" id="COG0025">
    <property type="taxonomic scope" value="Bacteria"/>
</dbReference>